<keyword evidence="6" id="KW-1185">Reference proteome</keyword>
<evidence type="ECO:0000313" key="5">
    <source>
        <dbReference type="EMBL" id="EDV45663.1"/>
    </source>
</evidence>
<keyword evidence="1 4" id="KW-0732">Signal</keyword>
<protein>
    <recommendedName>
        <fullName evidence="7">Circadian clock-controlled protein</fullName>
    </recommendedName>
</protein>
<dbReference type="EMBL" id="CH954180">
    <property type="protein sequence ID" value="EDV45663.1"/>
    <property type="molecule type" value="Genomic_DNA"/>
</dbReference>
<dbReference type="OMA" id="HTYLNIT"/>
<dbReference type="HOGENOM" id="CLU_069908_0_2_1"/>
<dbReference type="KEGG" id="der:6550575"/>
<organism evidence="5 6">
    <name type="scientific">Drosophila erecta</name>
    <name type="common">Fruit fly</name>
    <dbReference type="NCBI Taxonomy" id="7220"/>
    <lineage>
        <taxon>Eukaryota</taxon>
        <taxon>Metazoa</taxon>
        <taxon>Ecdysozoa</taxon>
        <taxon>Arthropoda</taxon>
        <taxon>Hexapoda</taxon>
        <taxon>Insecta</taxon>
        <taxon>Pterygota</taxon>
        <taxon>Neoptera</taxon>
        <taxon>Endopterygota</taxon>
        <taxon>Diptera</taxon>
        <taxon>Brachycera</taxon>
        <taxon>Muscomorpha</taxon>
        <taxon>Ephydroidea</taxon>
        <taxon>Drosophilidae</taxon>
        <taxon>Drosophila</taxon>
        <taxon>Sophophora</taxon>
    </lineage>
</organism>
<feature type="chain" id="PRO_5002795619" description="Circadian clock-controlled protein" evidence="4">
    <location>
        <begin position="26"/>
        <end position="260"/>
    </location>
</feature>
<dbReference type="FunFam" id="3.15.10.30:FF:000001">
    <property type="entry name" value="Takeout-like protein 1"/>
    <property type="match status" value="1"/>
</dbReference>
<accession>B3NTV5</accession>
<keyword evidence="2" id="KW-0090">Biological rhythms</keyword>
<evidence type="ECO:0000313" key="6">
    <source>
        <dbReference type="Proteomes" id="UP000008711"/>
    </source>
</evidence>
<comment type="similarity">
    <text evidence="3">Belongs to the TO family.</text>
</comment>
<gene>
    <name evidence="5" type="primary">Dere\GG18615</name>
    <name evidence="5" type="synonym">dere_GLEANR_3436</name>
    <name evidence="5" type="synonym">GG18615</name>
    <name evidence="5" type="ORF">Dere_GG18615</name>
</gene>
<evidence type="ECO:0000256" key="2">
    <source>
        <dbReference type="ARBA" id="ARBA00023108"/>
    </source>
</evidence>
<dbReference type="Proteomes" id="UP000008711">
    <property type="component" value="Unassembled WGS sequence"/>
</dbReference>
<dbReference type="PANTHER" id="PTHR11008">
    <property type="entry name" value="PROTEIN TAKEOUT-LIKE PROTEIN"/>
    <property type="match status" value="1"/>
</dbReference>
<evidence type="ECO:0000256" key="3">
    <source>
        <dbReference type="ARBA" id="ARBA00060902"/>
    </source>
</evidence>
<dbReference type="PANTHER" id="PTHR11008:SF32">
    <property type="entry name" value="CIRCADIAN CLOCK-CONTROLLED PROTEIN DAYWAKE-RELATED"/>
    <property type="match status" value="1"/>
</dbReference>
<dbReference type="InterPro" id="IPR010562">
    <property type="entry name" value="Haemolymph_juvenile_hormone-bd"/>
</dbReference>
<evidence type="ECO:0008006" key="7">
    <source>
        <dbReference type="Google" id="ProtNLM"/>
    </source>
</evidence>
<evidence type="ECO:0000256" key="4">
    <source>
        <dbReference type="SAM" id="SignalP"/>
    </source>
</evidence>
<dbReference type="GO" id="GO:0005615">
    <property type="term" value="C:extracellular space"/>
    <property type="evidence" value="ECO:0007669"/>
    <property type="project" value="TreeGrafter"/>
</dbReference>
<dbReference type="InterPro" id="IPR038606">
    <property type="entry name" value="To_sf"/>
</dbReference>
<sequence>MQLTGASMCLVWMGLLCWVSQGVDASEGFPSPLKRCKLEDETCLVAQAQTFFKAFKNGIPERHVGSLEPIELDRIRIESGGHSDSLQFKLLISDAKLHNLSTTAIVKGLKGFTKDLTKPLKLTLLMENPEVEVHAKYDVDGKLLILPIVSKGDLTIRLKDVQVKTRITAEPVKRSDGHTYLNVTDCKALSKIKRGQFDLSNLFSDNKELRDSTLKVLNQEWDTLALDVQPRVNDACCKAFKSILQGLWANIPYDEFFEAE</sequence>
<dbReference type="GO" id="GO:0010841">
    <property type="term" value="P:positive regulation of circadian sleep/wake cycle, wakefulness"/>
    <property type="evidence" value="ECO:0007669"/>
    <property type="project" value="EnsemblMetazoa"/>
</dbReference>
<feature type="signal peptide" evidence="4">
    <location>
        <begin position="1"/>
        <end position="25"/>
    </location>
</feature>
<evidence type="ECO:0000256" key="1">
    <source>
        <dbReference type="ARBA" id="ARBA00022729"/>
    </source>
</evidence>
<dbReference type="OrthoDB" id="8118208at2759"/>
<name>B3NTV5_DROER</name>
<dbReference type="PhylomeDB" id="B3NTV5"/>
<reference evidence="5 6" key="1">
    <citation type="journal article" date="2007" name="Nature">
        <title>Evolution of genes and genomes on the Drosophila phylogeny.</title>
        <authorList>
            <consortium name="Drosophila 12 Genomes Consortium"/>
            <person name="Clark A.G."/>
            <person name="Eisen M.B."/>
            <person name="Smith D.R."/>
            <person name="Bergman C.M."/>
            <person name="Oliver B."/>
            <person name="Markow T.A."/>
            <person name="Kaufman T.C."/>
            <person name="Kellis M."/>
            <person name="Gelbart W."/>
            <person name="Iyer V.N."/>
            <person name="Pollard D.A."/>
            <person name="Sackton T.B."/>
            <person name="Larracuente A.M."/>
            <person name="Singh N.D."/>
            <person name="Abad J.P."/>
            <person name="Abt D.N."/>
            <person name="Adryan B."/>
            <person name="Aguade M."/>
            <person name="Akashi H."/>
            <person name="Anderson W.W."/>
            <person name="Aquadro C.F."/>
            <person name="Ardell D.H."/>
            <person name="Arguello R."/>
            <person name="Artieri C.G."/>
            <person name="Barbash D.A."/>
            <person name="Barker D."/>
            <person name="Barsanti P."/>
            <person name="Batterham P."/>
            <person name="Batzoglou S."/>
            <person name="Begun D."/>
            <person name="Bhutkar A."/>
            <person name="Blanco E."/>
            <person name="Bosak S.A."/>
            <person name="Bradley R.K."/>
            <person name="Brand A.D."/>
            <person name="Brent M.R."/>
            <person name="Brooks A.N."/>
            <person name="Brown R.H."/>
            <person name="Butlin R.K."/>
            <person name="Caggese C."/>
            <person name="Calvi B.R."/>
            <person name="Bernardo de Carvalho A."/>
            <person name="Caspi A."/>
            <person name="Castrezana S."/>
            <person name="Celniker S.E."/>
            <person name="Chang J.L."/>
            <person name="Chapple C."/>
            <person name="Chatterji S."/>
            <person name="Chinwalla A."/>
            <person name="Civetta A."/>
            <person name="Clifton S.W."/>
            <person name="Comeron J.M."/>
            <person name="Costello J.C."/>
            <person name="Coyne J.A."/>
            <person name="Daub J."/>
            <person name="David R.G."/>
            <person name="Delcher A.L."/>
            <person name="Delehaunty K."/>
            <person name="Do C.B."/>
            <person name="Ebling H."/>
            <person name="Edwards K."/>
            <person name="Eickbush T."/>
            <person name="Evans J.D."/>
            <person name="Filipski A."/>
            <person name="Findeiss S."/>
            <person name="Freyhult E."/>
            <person name="Fulton L."/>
            <person name="Fulton R."/>
            <person name="Garcia A.C."/>
            <person name="Gardiner A."/>
            <person name="Garfield D.A."/>
            <person name="Garvin B.E."/>
            <person name="Gibson G."/>
            <person name="Gilbert D."/>
            <person name="Gnerre S."/>
            <person name="Godfrey J."/>
            <person name="Good R."/>
            <person name="Gotea V."/>
            <person name="Gravely B."/>
            <person name="Greenberg A.J."/>
            <person name="Griffiths-Jones S."/>
            <person name="Gross S."/>
            <person name="Guigo R."/>
            <person name="Gustafson E.A."/>
            <person name="Haerty W."/>
            <person name="Hahn M.W."/>
            <person name="Halligan D.L."/>
            <person name="Halpern A.L."/>
            <person name="Halter G.M."/>
            <person name="Han M.V."/>
            <person name="Heger A."/>
            <person name="Hillier L."/>
            <person name="Hinrichs A.S."/>
            <person name="Holmes I."/>
            <person name="Hoskins R.A."/>
            <person name="Hubisz M.J."/>
            <person name="Hultmark D."/>
            <person name="Huntley M.A."/>
            <person name="Jaffe D.B."/>
            <person name="Jagadeeshan S."/>
            <person name="Jeck W.R."/>
            <person name="Johnson J."/>
            <person name="Jones C.D."/>
            <person name="Jordan W.C."/>
            <person name="Karpen G.H."/>
            <person name="Kataoka E."/>
            <person name="Keightley P.D."/>
            <person name="Kheradpour P."/>
            <person name="Kirkness E.F."/>
            <person name="Koerich L.B."/>
            <person name="Kristiansen K."/>
            <person name="Kudrna D."/>
            <person name="Kulathinal R.J."/>
            <person name="Kumar S."/>
            <person name="Kwok R."/>
            <person name="Lander E."/>
            <person name="Langley C.H."/>
            <person name="Lapoint R."/>
            <person name="Lazzaro B.P."/>
            <person name="Lee S.J."/>
            <person name="Levesque L."/>
            <person name="Li R."/>
            <person name="Lin C.F."/>
            <person name="Lin M.F."/>
            <person name="Lindblad-Toh K."/>
            <person name="Llopart A."/>
            <person name="Long M."/>
            <person name="Low L."/>
            <person name="Lozovsky E."/>
            <person name="Lu J."/>
            <person name="Luo M."/>
            <person name="Machado C.A."/>
            <person name="Makalowski W."/>
            <person name="Marzo M."/>
            <person name="Matsuda M."/>
            <person name="Matzkin L."/>
            <person name="McAllister B."/>
            <person name="McBride C.S."/>
            <person name="McKernan B."/>
            <person name="McKernan K."/>
            <person name="Mendez-Lago M."/>
            <person name="Minx P."/>
            <person name="Mollenhauer M.U."/>
            <person name="Montooth K."/>
            <person name="Mount S.M."/>
            <person name="Mu X."/>
            <person name="Myers E."/>
            <person name="Negre B."/>
            <person name="Newfeld S."/>
            <person name="Nielsen R."/>
            <person name="Noor M.A."/>
            <person name="O'Grady P."/>
            <person name="Pachter L."/>
            <person name="Papaceit M."/>
            <person name="Parisi M.J."/>
            <person name="Parisi M."/>
            <person name="Parts L."/>
            <person name="Pedersen J.S."/>
            <person name="Pesole G."/>
            <person name="Phillippy A.M."/>
            <person name="Ponting C.P."/>
            <person name="Pop M."/>
            <person name="Porcelli D."/>
            <person name="Powell J.R."/>
            <person name="Prohaska S."/>
            <person name="Pruitt K."/>
            <person name="Puig M."/>
            <person name="Quesneville H."/>
            <person name="Ram K.R."/>
            <person name="Rand D."/>
            <person name="Rasmussen M.D."/>
            <person name="Reed L.K."/>
            <person name="Reenan R."/>
            <person name="Reily A."/>
            <person name="Remington K.A."/>
            <person name="Rieger T.T."/>
            <person name="Ritchie M.G."/>
            <person name="Robin C."/>
            <person name="Rogers Y.H."/>
            <person name="Rohde C."/>
            <person name="Rozas J."/>
            <person name="Rubenfield M.J."/>
            <person name="Ruiz A."/>
            <person name="Russo S."/>
            <person name="Salzberg S.L."/>
            <person name="Sanchez-Gracia A."/>
            <person name="Saranga D.J."/>
            <person name="Sato H."/>
            <person name="Schaeffer S.W."/>
            <person name="Schatz M.C."/>
            <person name="Schlenke T."/>
            <person name="Schwartz R."/>
            <person name="Segarra C."/>
            <person name="Singh R.S."/>
            <person name="Sirot L."/>
            <person name="Sirota M."/>
            <person name="Sisneros N.B."/>
            <person name="Smith C.D."/>
            <person name="Smith T.F."/>
            <person name="Spieth J."/>
            <person name="Stage D.E."/>
            <person name="Stark A."/>
            <person name="Stephan W."/>
            <person name="Strausberg R.L."/>
            <person name="Strempel S."/>
            <person name="Sturgill D."/>
            <person name="Sutton G."/>
            <person name="Sutton G.G."/>
            <person name="Tao W."/>
            <person name="Teichmann S."/>
            <person name="Tobari Y.N."/>
            <person name="Tomimura Y."/>
            <person name="Tsolas J.M."/>
            <person name="Valente V.L."/>
            <person name="Venter E."/>
            <person name="Venter J.C."/>
            <person name="Vicario S."/>
            <person name="Vieira F.G."/>
            <person name="Vilella A.J."/>
            <person name="Villasante A."/>
            <person name="Walenz B."/>
            <person name="Wang J."/>
            <person name="Wasserman M."/>
            <person name="Watts T."/>
            <person name="Wilson D."/>
            <person name="Wilson R.K."/>
            <person name="Wing R.A."/>
            <person name="Wolfner M.F."/>
            <person name="Wong A."/>
            <person name="Wong G.K."/>
            <person name="Wu C.I."/>
            <person name="Wu G."/>
            <person name="Yamamoto D."/>
            <person name="Yang H.P."/>
            <person name="Yang S.P."/>
            <person name="Yorke J.A."/>
            <person name="Yoshida K."/>
            <person name="Zdobnov E."/>
            <person name="Zhang P."/>
            <person name="Zhang Y."/>
            <person name="Zimin A.V."/>
            <person name="Baldwin J."/>
            <person name="Abdouelleil A."/>
            <person name="Abdulkadir J."/>
            <person name="Abebe A."/>
            <person name="Abera B."/>
            <person name="Abreu J."/>
            <person name="Acer S.C."/>
            <person name="Aftuck L."/>
            <person name="Alexander A."/>
            <person name="An P."/>
            <person name="Anderson E."/>
            <person name="Anderson S."/>
            <person name="Arachi H."/>
            <person name="Azer M."/>
            <person name="Bachantsang P."/>
            <person name="Barry A."/>
            <person name="Bayul T."/>
            <person name="Berlin A."/>
            <person name="Bessette D."/>
            <person name="Bloom T."/>
            <person name="Blye J."/>
            <person name="Boguslavskiy L."/>
            <person name="Bonnet C."/>
            <person name="Boukhgalter B."/>
            <person name="Bourzgui I."/>
            <person name="Brown A."/>
            <person name="Cahill P."/>
            <person name="Channer S."/>
            <person name="Cheshatsang Y."/>
            <person name="Chuda L."/>
            <person name="Citroen M."/>
            <person name="Collymore A."/>
            <person name="Cooke P."/>
            <person name="Costello M."/>
            <person name="D'Aco K."/>
            <person name="Daza R."/>
            <person name="De Haan G."/>
            <person name="DeGray S."/>
            <person name="DeMaso C."/>
            <person name="Dhargay N."/>
            <person name="Dooley K."/>
            <person name="Dooley E."/>
            <person name="Doricent M."/>
            <person name="Dorje P."/>
            <person name="Dorjee K."/>
            <person name="Dupes A."/>
            <person name="Elong R."/>
            <person name="Falk J."/>
            <person name="Farina A."/>
            <person name="Faro S."/>
            <person name="Ferguson D."/>
            <person name="Fisher S."/>
            <person name="Foley C.D."/>
            <person name="Franke A."/>
            <person name="Friedrich D."/>
            <person name="Gadbois L."/>
            <person name="Gearin G."/>
            <person name="Gearin C.R."/>
            <person name="Giannoukos G."/>
            <person name="Goode T."/>
            <person name="Graham J."/>
            <person name="Grandbois E."/>
            <person name="Grewal S."/>
            <person name="Gyaltsen K."/>
            <person name="Hafez N."/>
            <person name="Hagos B."/>
            <person name="Hall J."/>
            <person name="Henson C."/>
            <person name="Hollinger A."/>
            <person name="Honan T."/>
            <person name="Huard M.D."/>
            <person name="Hughes L."/>
            <person name="Hurhula B."/>
            <person name="Husby M.E."/>
            <person name="Kamat A."/>
            <person name="Kanga B."/>
            <person name="Kashin S."/>
            <person name="Khazanovich D."/>
            <person name="Kisner P."/>
            <person name="Lance K."/>
            <person name="Lara M."/>
            <person name="Lee W."/>
            <person name="Lennon N."/>
            <person name="Letendre F."/>
            <person name="LeVine R."/>
            <person name="Lipovsky A."/>
            <person name="Liu X."/>
            <person name="Liu J."/>
            <person name="Liu S."/>
            <person name="Lokyitsang T."/>
            <person name="Lokyitsang Y."/>
            <person name="Lubonja R."/>
            <person name="Lui A."/>
            <person name="MacDonald P."/>
            <person name="Magnisalis V."/>
            <person name="Maru K."/>
            <person name="Matthews C."/>
            <person name="McCusker W."/>
            <person name="McDonough S."/>
            <person name="Mehta T."/>
            <person name="Meldrim J."/>
            <person name="Meneus L."/>
            <person name="Mihai O."/>
            <person name="Mihalev A."/>
            <person name="Mihova T."/>
            <person name="Mittelman R."/>
            <person name="Mlenga V."/>
            <person name="Montmayeur A."/>
            <person name="Mulrain L."/>
            <person name="Navidi A."/>
            <person name="Naylor J."/>
            <person name="Negash T."/>
            <person name="Nguyen T."/>
            <person name="Nguyen N."/>
            <person name="Nicol R."/>
            <person name="Norbu C."/>
            <person name="Norbu N."/>
            <person name="Novod N."/>
            <person name="O'Neill B."/>
            <person name="Osman S."/>
            <person name="Markiewicz E."/>
            <person name="Oyono O.L."/>
            <person name="Patti C."/>
            <person name="Phunkhang P."/>
            <person name="Pierre F."/>
            <person name="Priest M."/>
            <person name="Raghuraman S."/>
            <person name="Rege F."/>
            <person name="Reyes R."/>
            <person name="Rise C."/>
            <person name="Rogov P."/>
            <person name="Ross K."/>
            <person name="Ryan E."/>
            <person name="Settipalli S."/>
            <person name="Shea T."/>
            <person name="Sherpa N."/>
            <person name="Shi L."/>
            <person name="Shih D."/>
            <person name="Sparrow T."/>
            <person name="Spaulding J."/>
            <person name="Stalker J."/>
            <person name="Stange-Thomann N."/>
            <person name="Stavropoulos S."/>
            <person name="Stone C."/>
            <person name="Strader C."/>
            <person name="Tesfaye S."/>
            <person name="Thomson T."/>
            <person name="Thoulutsang Y."/>
            <person name="Thoulutsang D."/>
            <person name="Topham K."/>
            <person name="Topping I."/>
            <person name="Tsamla T."/>
            <person name="Vassiliev H."/>
            <person name="Vo A."/>
            <person name="Wangchuk T."/>
            <person name="Wangdi T."/>
            <person name="Weiand M."/>
            <person name="Wilkinson J."/>
            <person name="Wilson A."/>
            <person name="Yadav S."/>
            <person name="Young G."/>
            <person name="Yu Q."/>
            <person name="Zembek L."/>
            <person name="Zhong D."/>
            <person name="Zimmer A."/>
            <person name="Zwirko Z."/>
            <person name="Jaffe D.B."/>
            <person name="Alvarez P."/>
            <person name="Brockman W."/>
            <person name="Butler J."/>
            <person name="Chin C."/>
            <person name="Gnerre S."/>
            <person name="Grabherr M."/>
            <person name="Kleber M."/>
            <person name="Mauceli E."/>
            <person name="MacCallum I."/>
        </authorList>
    </citation>
    <scope>NUCLEOTIDE SEQUENCE [LARGE SCALE GENOMIC DNA]</scope>
    <source>
        <strain evidence="5 6">TSC#14021-0224.01</strain>
    </source>
</reference>
<dbReference type="GO" id="GO:0007623">
    <property type="term" value="P:circadian rhythm"/>
    <property type="evidence" value="ECO:0007669"/>
    <property type="project" value="EnsemblMetazoa"/>
</dbReference>
<dbReference type="eggNOG" id="ENOG502T6I4">
    <property type="taxonomic scope" value="Eukaryota"/>
</dbReference>
<dbReference type="Gene3D" id="3.15.10.30">
    <property type="entry name" value="Haemolymph juvenile hormone binding protein"/>
    <property type="match status" value="1"/>
</dbReference>
<reference evidence="5 6" key="2">
    <citation type="journal article" date="2008" name="Bioinformatics">
        <title>Assembly reconciliation.</title>
        <authorList>
            <person name="Zimin A.V."/>
            <person name="Smith D.R."/>
            <person name="Sutton G."/>
            <person name="Yorke J.A."/>
        </authorList>
    </citation>
    <scope>NUCLEOTIDE SEQUENCE [LARGE SCALE GENOMIC DNA]</scope>
    <source>
        <strain evidence="5 6">TSC#14021-0224.01</strain>
    </source>
</reference>
<dbReference type="Pfam" id="PF06585">
    <property type="entry name" value="JHBP"/>
    <property type="match status" value="1"/>
</dbReference>
<dbReference type="AlphaFoldDB" id="B3NTV5"/>
<proteinExistence type="inferred from homology"/>
<dbReference type="SMART" id="SM00700">
    <property type="entry name" value="JHBP"/>
    <property type="match status" value="1"/>
</dbReference>